<name>A0A412Q267_9FIRM</name>
<proteinExistence type="predicted"/>
<organism evidence="1 2">
    <name type="scientific">Agathobacter rectalis</name>
    <dbReference type="NCBI Taxonomy" id="39491"/>
    <lineage>
        <taxon>Bacteria</taxon>
        <taxon>Bacillati</taxon>
        <taxon>Bacillota</taxon>
        <taxon>Clostridia</taxon>
        <taxon>Lachnospirales</taxon>
        <taxon>Lachnospiraceae</taxon>
        <taxon>Agathobacter</taxon>
    </lineage>
</organism>
<accession>A0A412Q267</accession>
<protein>
    <submittedName>
        <fullName evidence="1">Uncharacterized protein</fullName>
    </submittedName>
</protein>
<gene>
    <name evidence="1" type="ORF">DWX06_10555</name>
</gene>
<comment type="caution">
    <text evidence="1">The sequence shown here is derived from an EMBL/GenBank/DDBJ whole genome shotgun (WGS) entry which is preliminary data.</text>
</comment>
<sequence>MTRNEKKTAIENMAERFMNISDLEGKSMAIMVMSAYAEGKAAGKVEERRRWEQKEAVATTA</sequence>
<dbReference type="EMBL" id="QRXG01000018">
    <property type="protein sequence ID" value="RGT80203.1"/>
    <property type="molecule type" value="Genomic_DNA"/>
</dbReference>
<dbReference type="Proteomes" id="UP000284296">
    <property type="component" value="Unassembled WGS sequence"/>
</dbReference>
<dbReference type="AlphaFoldDB" id="A0A412Q267"/>
<reference evidence="1 2" key="1">
    <citation type="submission" date="2018-08" db="EMBL/GenBank/DDBJ databases">
        <title>A genome reference for cultivated species of the human gut microbiota.</title>
        <authorList>
            <person name="Zou Y."/>
            <person name="Xue W."/>
            <person name="Luo G."/>
        </authorList>
    </citation>
    <scope>NUCLEOTIDE SEQUENCE [LARGE SCALE GENOMIC DNA]</scope>
    <source>
        <strain evidence="1 2">AF18-16LB</strain>
    </source>
</reference>
<evidence type="ECO:0000313" key="2">
    <source>
        <dbReference type="Proteomes" id="UP000284296"/>
    </source>
</evidence>
<dbReference type="RefSeq" id="WP_071144226.1">
    <property type="nucleotide sequence ID" value="NZ_JBDMEJ010000030.1"/>
</dbReference>
<evidence type="ECO:0000313" key="1">
    <source>
        <dbReference type="EMBL" id="RGT80203.1"/>
    </source>
</evidence>